<sequence length="315" mass="34160">MAEGRLDIFLNPQANRGAAAAAWPRLAEALRAAGRPFKLWTTTGAADVPARVAEAIGQGATCLVAAGGDGMLQLVLDALMAAQDQGLAPGTVHLGAIGLGTSNDFHKPIGEAPQLAGVPCRLALETARRRDVIRLDATLPSGEAVVHHLLQASHVGTIPAANHRLTRQRSLANWLYRYWYTGALLLASAQEVLTYRGFRAQVEAGPHRWEGEFTGMSLLKQRFVAGSFTFLTPRTPYDGRLDLALCRKVSVWRLLQLIDAFEKQGLRGHPEVHCVEVDEVAARFEQPLPIDYDGELLDVTAARWRVLPATVSILG</sequence>
<dbReference type="InterPro" id="IPR016064">
    <property type="entry name" value="NAD/diacylglycerol_kinase_sf"/>
</dbReference>
<dbReference type="Gene3D" id="3.40.50.10330">
    <property type="entry name" value="Probable inorganic polyphosphate/atp-NAD kinase, domain 1"/>
    <property type="match status" value="1"/>
</dbReference>
<dbReference type="GO" id="GO:0005524">
    <property type="term" value="F:ATP binding"/>
    <property type="evidence" value="ECO:0007669"/>
    <property type="project" value="UniProtKB-KW"/>
</dbReference>
<keyword evidence="1" id="KW-0808">Transferase</keyword>
<dbReference type="Proteomes" id="UP000252355">
    <property type="component" value="Unassembled WGS sequence"/>
</dbReference>
<dbReference type="PANTHER" id="PTHR12358:SF54">
    <property type="entry name" value="SPHINGOSINE KINASE RELATED PROTEIN"/>
    <property type="match status" value="1"/>
</dbReference>
<evidence type="ECO:0000313" key="6">
    <source>
        <dbReference type="EMBL" id="RCK79085.1"/>
    </source>
</evidence>
<protein>
    <submittedName>
        <fullName evidence="6">Transcription regulator [contains diacylglycerol kinase catalytic domain]</fullName>
    </submittedName>
</protein>
<keyword evidence="2" id="KW-0547">Nucleotide-binding</keyword>
<dbReference type="Gene3D" id="2.60.200.40">
    <property type="match status" value="1"/>
</dbReference>
<keyword evidence="3 6" id="KW-0418">Kinase</keyword>
<accession>A0A367ZLU4</accession>
<reference evidence="6 7" key="1">
    <citation type="submission" date="2018-05" db="EMBL/GenBank/DDBJ databases">
        <title>A metagenomic window into the 2 km-deep terrestrial subsurface aquifer revealed taxonomically and functionally diverse microbial community comprising novel uncultured bacterial lineages.</title>
        <authorList>
            <person name="Kadnikov V.V."/>
            <person name="Mardanov A.V."/>
            <person name="Beletsky A.V."/>
            <person name="Banks D."/>
            <person name="Pimenov N.V."/>
            <person name="Frank Y.A."/>
            <person name="Karnachuk O.V."/>
            <person name="Ravin N.V."/>
        </authorList>
    </citation>
    <scope>NUCLEOTIDE SEQUENCE [LARGE SCALE GENOMIC DNA]</scope>
    <source>
        <strain evidence="6">BY5</strain>
    </source>
</reference>
<dbReference type="Pfam" id="PF19279">
    <property type="entry name" value="YegS_C"/>
    <property type="match status" value="1"/>
</dbReference>
<proteinExistence type="predicted"/>
<dbReference type="InterPro" id="IPR017438">
    <property type="entry name" value="ATP-NAD_kinase_N"/>
</dbReference>
<dbReference type="GO" id="GO:0016301">
    <property type="term" value="F:kinase activity"/>
    <property type="evidence" value="ECO:0007669"/>
    <property type="project" value="UniProtKB-KW"/>
</dbReference>
<comment type="caution">
    <text evidence="6">The sequence shown here is derived from an EMBL/GenBank/DDBJ whole genome shotgun (WGS) entry which is preliminary data.</text>
</comment>
<evidence type="ECO:0000256" key="4">
    <source>
        <dbReference type="ARBA" id="ARBA00022840"/>
    </source>
</evidence>
<evidence type="ECO:0000259" key="5">
    <source>
        <dbReference type="PROSITE" id="PS50146"/>
    </source>
</evidence>
<dbReference type="InterPro" id="IPR001206">
    <property type="entry name" value="Diacylglycerol_kinase_cat_dom"/>
</dbReference>
<dbReference type="InterPro" id="IPR050187">
    <property type="entry name" value="Lipid_Phosphate_FormReg"/>
</dbReference>
<dbReference type="SUPFAM" id="SSF111331">
    <property type="entry name" value="NAD kinase/diacylglycerol kinase-like"/>
    <property type="match status" value="1"/>
</dbReference>
<dbReference type="PROSITE" id="PS50146">
    <property type="entry name" value="DAGK"/>
    <property type="match status" value="1"/>
</dbReference>
<dbReference type="PANTHER" id="PTHR12358">
    <property type="entry name" value="SPHINGOSINE KINASE"/>
    <property type="match status" value="1"/>
</dbReference>
<keyword evidence="4" id="KW-0067">ATP-binding</keyword>
<evidence type="ECO:0000256" key="2">
    <source>
        <dbReference type="ARBA" id="ARBA00022741"/>
    </source>
</evidence>
<evidence type="ECO:0000256" key="3">
    <source>
        <dbReference type="ARBA" id="ARBA00022777"/>
    </source>
</evidence>
<organism evidence="6 7">
    <name type="scientific">Candidatus Ozemobacter sibiricus</name>
    <dbReference type="NCBI Taxonomy" id="2268124"/>
    <lineage>
        <taxon>Bacteria</taxon>
        <taxon>Candidatus Ozemobacteria</taxon>
        <taxon>Candidatus Ozemobacterales</taxon>
        <taxon>Candidatus Ozemobacteraceae</taxon>
        <taxon>Candidatus Ozemobacter</taxon>
    </lineage>
</organism>
<dbReference type="InterPro" id="IPR045540">
    <property type="entry name" value="YegS/DAGK_C"/>
</dbReference>
<name>A0A367ZLU4_9BACT</name>
<gene>
    <name evidence="6" type="ORF">OZSIB_0427</name>
</gene>
<dbReference type="AlphaFoldDB" id="A0A367ZLU4"/>
<evidence type="ECO:0000256" key="1">
    <source>
        <dbReference type="ARBA" id="ARBA00022679"/>
    </source>
</evidence>
<dbReference type="EMBL" id="QOQW01000016">
    <property type="protein sequence ID" value="RCK79085.1"/>
    <property type="molecule type" value="Genomic_DNA"/>
</dbReference>
<dbReference type="Pfam" id="PF00781">
    <property type="entry name" value="DAGK_cat"/>
    <property type="match status" value="1"/>
</dbReference>
<evidence type="ECO:0000313" key="7">
    <source>
        <dbReference type="Proteomes" id="UP000252355"/>
    </source>
</evidence>
<feature type="domain" description="DAGKc" evidence="5">
    <location>
        <begin position="1"/>
        <end position="138"/>
    </location>
</feature>